<name>A0AA96LDI7_9BACL</name>
<evidence type="ECO:0000313" key="7">
    <source>
        <dbReference type="Proteomes" id="UP001305702"/>
    </source>
</evidence>
<evidence type="ECO:0000259" key="5">
    <source>
        <dbReference type="PROSITE" id="PS50931"/>
    </source>
</evidence>
<sequence length="302" mass="33038">MNLHALKIFCEVARRGGVTRAAEALHISQPAVTAQLRTLERELGLTLIAPKGRGILLTEAGELVAEKAERLFSLERELERGLLDYKEGRAGRLRLVSTFLPAHYLLPQALARFKTLYPQVKASLQTLNSRKAAESLLRYEADAAVIGGAGSWEADGLTGEPLLDDEWWFIVPEHHRLAGKRTGLAEMLEEDFVMREAGSSGREMLLAVGRMYGTKAPKAGLEVNGPGEAIRTVASGYGAHLVSALEAAGPVSRGEVSRVYVEEELPVNPIALYTREGEDRPPAVEHFIGVLREVLTGRLDRE</sequence>
<feature type="domain" description="HTH lysR-type" evidence="5">
    <location>
        <begin position="1"/>
        <end position="58"/>
    </location>
</feature>
<dbReference type="InterPro" id="IPR000847">
    <property type="entry name" value="LysR_HTH_N"/>
</dbReference>
<dbReference type="PRINTS" id="PR00039">
    <property type="entry name" value="HTHLYSR"/>
</dbReference>
<dbReference type="EMBL" id="CP130318">
    <property type="protein sequence ID" value="WNQ11058.1"/>
    <property type="molecule type" value="Genomic_DNA"/>
</dbReference>
<dbReference type="AlphaFoldDB" id="A0AA96LDI7"/>
<evidence type="ECO:0000313" key="6">
    <source>
        <dbReference type="EMBL" id="WNQ11058.1"/>
    </source>
</evidence>
<dbReference type="SUPFAM" id="SSF46785">
    <property type="entry name" value="Winged helix' DNA-binding domain"/>
    <property type="match status" value="1"/>
</dbReference>
<dbReference type="PROSITE" id="PS50931">
    <property type="entry name" value="HTH_LYSR"/>
    <property type="match status" value="1"/>
</dbReference>
<dbReference type="Gene3D" id="3.40.190.290">
    <property type="match status" value="1"/>
</dbReference>
<dbReference type="PANTHER" id="PTHR30126">
    <property type="entry name" value="HTH-TYPE TRANSCRIPTIONAL REGULATOR"/>
    <property type="match status" value="1"/>
</dbReference>
<dbReference type="InterPro" id="IPR036388">
    <property type="entry name" value="WH-like_DNA-bd_sf"/>
</dbReference>
<keyword evidence="7" id="KW-1185">Reference proteome</keyword>
<dbReference type="RefSeq" id="WP_315604834.1">
    <property type="nucleotide sequence ID" value="NZ_CP130318.1"/>
</dbReference>
<dbReference type="KEGG" id="paun:MJA45_26230"/>
<dbReference type="InterPro" id="IPR036390">
    <property type="entry name" value="WH_DNA-bd_sf"/>
</dbReference>
<dbReference type="Proteomes" id="UP001305702">
    <property type="component" value="Chromosome"/>
</dbReference>
<keyword evidence="4" id="KW-0804">Transcription</keyword>
<keyword evidence="2" id="KW-0805">Transcription regulation</keyword>
<keyword evidence="3" id="KW-0238">DNA-binding</keyword>
<dbReference type="Pfam" id="PF03466">
    <property type="entry name" value="LysR_substrate"/>
    <property type="match status" value="1"/>
</dbReference>
<evidence type="ECO:0000256" key="3">
    <source>
        <dbReference type="ARBA" id="ARBA00023125"/>
    </source>
</evidence>
<evidence type="ECO:0000256" key="2">
    <source>
        <dbReference type="ARBA" id="ARBA00023015"/>
    </source>
</evidence>
<accession>A0AA96LDI7</accession>
<gene>
    <name evidence="6" type="ORF">MJA45_26230</name>
</gene>
<evidence type="ECO:0000256" key="4">
    <source>
        <dbReference type="ARBA" id="ARBA00023163"/>
    </source>
</evidence>
<dbReference type="SUPFAM" id="SSF53850">
    <property type="entry name" value="Periplasmic binding protein-like II"/>
    <property type="match status" value="1"/>
</dbReference>
<evidence type="ECO:0000256" key="1">
    <source>
        <dbReference type="ARBA" id="ARBA00009437"/>
    </source>
</evidence>
<dbReference type="GO" id="GO:0003700">
    <property type="term" value="F:DNA-binding transcription factor activity"/>
    <property type="evidence" value="ECO:0007669"/>
    <property type="project" value="InterPro"/>
</dbReference>
<dbReference type="GO" id="GO:0000976">
    <property type="term" value="F:transcription cis-regulatory region binding"/>
    <property type="evidence" value="ECO:0007669"/>
    <property type="project" value="TreeGrafter"/>
</dbReference>
<dbReference type="Pfam" id="PF00126">
    <property type="entry name" value="HTH_1"/>
    <property type="match status" value="1"/>
</dbReference>
<organism evidence="6 7">
    <name type="scientific">Paenibacillus aurantius</name>
    <dbReference type="NCBI Taxonomy" id="2918900"/>
    <lineage>
        <taxon>Bacteria</taxon>
        <taxon>Bacillati</taxon>
        <taxon>Bacillota</taxon>
        <taxon>Bacilli</taxon>
        <taxon>Bacillales</taxon>
        <taxon>Paenibacillaceae</taxon>
        <taxon>Paenibacillus</taxon>
    </lineage>
</organism>
<dbReference type="InterPro" id="IPR005119">
    <property type="entry name" value="LysR_subst-bd"/>
</dbReference>
<dbReference type="Gene3D" id="1.10.10.10">
    <property type="entry name" value="Winged helix-like DNA-binding domain superfamily/Winged helix DNA-binding domain"/>
    <property type="match status" value="1"/>
</dbReference>
<dbReference type="PANTHER" id="PTHR30126:SF39">
    <property type="entry name" value="HTH-TYPE TRANSCRIPTIONAL REGULATOR CYSL"/>
    <property type="match status" value="1"/>
</dbReference>
<protein>
    <submittedName>
        <fullName evidence="6">LysR family transcriptional regulator</fullName>
    </submittedName>
</protein>
<reference evidence="6 7" key="1">
    <citation type="submission" date="2022-02" db="EMBL/GenBank/DDBJ databases">
        <title>Paenibacillus sp. MBLB1776 Whole Genome Shotgun Sequencing.</title>
        <authorList>
            <person name="Hwang C.Y."/>
            <person name="Cho E.-S."/>
            <person name="Seo M.-J."/>
        </authorList>
    </citation>
    <scope>NUCLEOTIDE SEQUENCE [LARGE SCALE GENOMIC DNA]</scope>
    <source>
        <strain evidence="6 7">MBLB1776</strain>
    </source>
</reference>
<proteinExistence type="inferred from homology"/>
<comment type="similarity">
    <text evidence="1">Belongs to the LysR transcriptional regulatory family.</text>
</comment>
<dbReference type="FunFam" id="1.10.10.10:FF:000001">
    <property type="entry name" value="LysR family transcriptional regulator"/>
    <property type="match status" value="1"/>
</dbReference>